<dbReference type="EMBL" id="LAZR01002278">
    <property type="protein sequence ID" value="KKN32083.1"/>
    <property type="molecule type" value="Genomic_DNA"/>
</dbReference>
<gene>
    <name evidence="1" type="ORF">LCGC14_0817380</name>
</gene>
<dbReference type="AlphaFoldDB" id="A0A0F9SSA4"/>
<evidence type="ECO:0000313" key="1">
    <source>
        <dbReference type="EMBL" id="KKN32083.1"/>
    </source>
</evidence>
<sequence length="49" mass="5082">MRNFLIGLFMGLVLATFAPGLAESARSGFDSGRELAGSAIESTGHTARP</sequence>
<comment type="caution">
    <text evidence="1">The sequence shown here is derived from an EMBL/GenBank/DDBJ whole genome shotgun (WGS) entry which is preliminary data.</text>
</comment>
<protein>
    <submittedName>
        <fullName evidence="1">Uncharacterized protein</fullName>
    </submittedName>
</protein>
<name>A0A0F9SSA4_9ZZZZ</name>
<reference evidence="1" key="1">
    <citation type="journal article" date="2015" name="Nature">
        <title>Complex archaea that bridge the gap between prokaryotes and eukaryotes.</title>
        <authorList>
            <person name="Spang A."/>
            <person name="Saw J.H."/>
            <person name="Jorgensen S.L."/>
            <person name="Zaremba-Niedzwiedzka K."/>
            <person name="Martijn J."/>
            <person name="Lind A.E."/>
            <person name="van Eijk R."/>
            <person name="Schleper C."/>
            <person name="Guy L."/>
            <person name="Ettema T.J."/>
        </authorList>
    </citation>
    <scope>NUCLEOTIDE SEQUENCE</scope>
</reference>
<proteinExistence type="predicted"/>
<organism evidence="1">
    <name type="scientific">marine sediment metagenome</name>
    <dbReference type="NCBI Taxonomy" id="412755"/>
    <lineage>
        <taxon>unclassified sequences</taxon>
        <taxon>metagenomes</taxon>
        <taxon>ecological metagenomes</taxon>
    </lineage>
</organism>
<accession>A0A0F9SSA4</accession>